<dbReference type="EMBL" id="PGTB01000041">
    <property type="protein sequence ID" value="PJE36457.1"/>
    <property type="molecule type" value="Genomic_DNA"/>
</dbReference>
<organism evidence="15 16">
    <name type="scientific">Pseudooceanicola lipolyticus</name>
    <dbReference type="NCBI Taxonomy" id="2029104"/>
    <lineage>
        <taxon>Bacteria</taxon>
        <taxon>Pseudomonadati</taxon>
        <taxon>Pseudomonadota</taxon>
        <taxon>Alphaproteobacteria</taxon>
        <taxon>Rhodobacterales</taxon>
        <taxon>Paracoccaceae</taxon>
        <taxon>Pseudooceanicola</taxon>
    </lineage>
</organism>
<keyword evidence="10" id="KW-0408">Iron</keyword>
<dbReference type="Proteomes" id="UP000231553">
    <property type="component" value="Unassembled WGS sequence"/>
</dbReference>
<evidence type="ECO:0000256" key="11">
    <source>
        <dbReference type="ARBA" id="ARBA00023136"/>
    </source>
</evidence>
<dbReference type="Gene3D" id="2.40.128.110">
    <property type="entry name" value="Lipid/polyisoprenoid-binding, YceI-like"/>
    <property type="match status" value="1"/>
</dbReference>
<dbReference type="PANTHER" id="PTHR30529:SF1">
    <property type="entry name" value="CYTOCHROME B561 HOMOLOG 2"/>
    <property type="match status" value="1"/>
</dbReference>
<reference evidence="15 16" key="1">
    <citation type="journal article" date="2018" name="Int. J. Syst. Evol. Microbiol.">
        <title>Pseudooceanicola lipolyticus sp. nov., a marine alphaproteobacterium, reclassification of Oceanicola flagellatus as Pseudooceanicola flagellatus comb. nov. and emended description of the genus Pseudooceanicola.</title>
        <authorList>
            <person name="Huang M.-M."/>
            <person name="Guo L.-L."/>
            <person name="Wu Y.-H."/>
            <person name="Lai Q.-L."/>
            <person name="Shao Z.-Z."/>
            <person name="Wang C.-S."/>
            <person name="Wu M."/>
            <person name="Xu X.-W."/>
        </authorList>
    </citation>
    <scope>NUCLEOTIDE SEQUENCE [LARGE SCALE GENOMIC DNA]</scope>
    <source>
        <strain evidence="15 16">157</strain>
    </source>
</reference>
<dbReference type="OrthoDB" id="1247465at2"/>
<feature type="transmembrane region" description="Helical" evidence="13">
    <location>
        <begin position="66"/>
        <end position="84"/>
    </location>
</feature>
<comment type="caution">
    <text evidence="15">The sequence shown here is derived from an EMBL/GenBank/DDBJ whole genome shotgun (WGS) entry which is preliminary data.</text>
</comment>
<feature type="transmembrane region" description="Helical" evidence="13">
    <location>
        <begin position="153"/>
        <end position="174"/>
    </location>
</feature>
<evidence type="ECO:0000256" key="13">
    <source>
        <dbReference type="SAM" id="Phobius"/>
    </source>
</evidence>
<keyword evidence="8" id="KW-0249">Electron transport</keyword>
<comment type="subcellular location">
    <subcellularLocation>
        <location evidence="2">Cell membrane</location>
        <topology evidence="2">Multi-pass membrane protein</topology>
    </subcellularLocation>
</comment>
<evidence type="ECO:0000256" key="2">
    <source>
        <dbReference type="ARBA" id="ARBA00004651"/>
    </source>
</evidence>
<dbReference type="InterPro" id="IPR052168">
    <property type="entry name" value="Cytochrome_b561_oxidase"/>
</dbReference>
<dbReference type="GO" id="GO:0020037">
    <property type="term" value="F:heme binding"/>
    <property type="evidence" value="ECO:0007669"/>
    <property type="project" value="TreeGrafter"/>
</dbReference>
<dbReference type="PANTHER" id="PTHR30529">
    <property type="entry name" value="CYTOCHROME B561"/>
    <property type="match status" value="1"/>
</dbReference>
<keyword evidence="9 13" id="KW-1133">Transmembrane helix</keyword>
<dbReference type="GO" id="GO:0022904">
    <property type="term" value="P:respiratory electron transport chain"/>
    <property type="evidence" value="ECO:0007669"/>
    <property type="project" value="InterPro"/>
</dbReference>
<dbReference type="Pfam" id="PF04264">
    <property type="entry name" value="YceI"/>
    <property type="match status" value="1"/>
</dbReference>
<dbReference type="RefSeq" id="WP_100162705.1">
    <property type="nucleotide sequence ID" value="NZ_PGTB01000041.1"/>
</dbReference>
<name>A0A2M8J0Z3_9RHOB</name>
<sequence>MSLTNTHLHYGAVAKTFHWLIALLILTMFPLGLIASDLAHQVRDATAAPDQALVQRTVVLFSLHKTLGVLIFFVALLRILWAAIQPRPGLLHPDRRAEAFLAQMIHWILYGSLVLVPLSGWLHNAATTGFAPIWWPFGQGLPFVPVDELVSEIFAALHQIFVYVLGGAILLHIAGALKHHVIDRDATLRRMLPGRVDAQVPKAQPHGLVPLIAALSVWAIALGLGYTAGYFPSRGAANTQATLAAAPTDWQVTEGALGITVMQAGTPVQGQFADWTAAIRFEEPPEPGPAGSVEVTIAIPSLTLGSVTQQAMGGDFFAAETHPAATFSGTIEKTALGYTAYGPLTIKGQSVPITLPFTLDLEGDTATMTGATEVNRLDFNIGQSMQDESSVGFSVAISVALTARRSAE</sequence>
<evidence type="ECO:0000256" key="12">
    <source>
        <dbReference type="ARBA" id="ARBA00037975"/>
    </source>
</evidence>
<keyword evidence="5" id="KW-0349">Heme</keyword>
<keyword evidence="16" id="KW-1185">Reference proteome</keyword>
<dbReference type="SUPFAM" id="SSF101874">
    <property type="entry name" value="YceI-like"/>
    <property type="match status" value="1"/>
</dbReference>
<keyword evidence="11 13" id="KW-0472">Membrane</keyword>
<evidence type="ECO:0000256" key="7">
    <source>
        <dbReference type="ARBA" id="ARBA00022723"/>
    </source>
</evidence>
<keyword evidence="4" id="KW-1003">Cell membrane</keyword>
<dbReference type="SMART" id="SM00867">
    <property type="entry name" value="YceI"/>
    <property type="match status" value="1"/>
</dbReference>
<comment type="cofactor">
    <cofactor evidence="1">
        <name>heme b</name>
        <dbReference type="ChEBI" id="CHEBI:60344"/>
    </cofactor>
</comment>
<evidence type="ECO:0000256" key="3">
    <source>
        <dbReference type="ARBA" id="ARBA00022448"/>
    </source>
</evidence>
<evidence type="ECO:0000259" key="14">
    <source>
        <dbReference type="SMART" id="SM00867"/>
    </source>
</evidence>
<comment type="similarity">
    <text evidence="12">Belongs to the cytochrome b561 family.</text>
</comment>
<dbReference type="Pfam" id="PF01292">
    <property type="entry name" value="Ni_hydr_CYTB"/>
    <property type="match status" value="1"/>
</dbReference>
<evidence type="ECO:0000256" key="6">
    <source>
        <dbReference type="ARBA" id="ARBA00022692"/>
    </source>
</evidence>
<accession>A0A2M8J0Z3</accession>
<dbReference type="InterPro" id="IPR036761">
    <property type="entry name" value="TTHA0802/YceI-like_sf"/>
</dbReference>
<protein>
    <submittedName>
        <fullName evidence="15">Cytochrome</fullName>
    </submittedName>
</protein>
<gene>
    <name evidence="15" type="ORF">CVM52_11825</name>
</gene>
<keyword evidence="3" id="KW-0813">Transport</keyword>
<keyword evidence="7" id="KW-0479">Metal-binding</keyword>
<dbReference type="GO" id="GO:0005886">
    <property type="term" value="C:plasma membrane"/>
    <property type="evidence" value="ECO:0007669"/>
    <property type="project" value="UniProtKB-SubCell"/>
</dbReference>
<dbReference type="SUPFAM" id="SSF81342">
    <property type="entry name" value="Transmembrane di-heme cytochromes"/>
    <property type="match status" value="1"/>
</dbReference>
<proteinExistence type="inferred from homology"/>
<feature type="transmembrane region" description="Helical" evidence="13">
    <location>
        <begin position="208"/>
        <end position="231"/>
    </location>
</feature>
<dbReference type="InterPro" id="IPR011577">
    <property type="entry name" value="Cyt_b561_bac/Ni-Hgenase"/>
</dbReference>
<evidence type="ECO:0000313" key="15">
    <source>
        <dbReference type="EMBL" id="PJE36457.1"/>
    </source>
</evidence>
<feature type="transmembrane region" description="Helical" evidence="13">
    <location>
        <begin position="12"/>
        <end position="35"/>
    </location>
</feature>
<evidence type="ECO:0000256" key="8">
    <source>
        <dbReference type="ARBA" id="ARBA00022982"/>
    </source>
</evidence>
<evidence type="ECO:0000256" key="9">
    <source>
        <dbReference type="ARBA" id="ARBA00022989"/>
    </source>
</evidence>
<evidence type="ECO:0000256" key="5">
    <source>
        <dbReference type="ARBA" id="ARBA00022617"/>
    </source>
</evidence>
<evidence type="ECO:0000256" key="4">
    <source>
        <dbReference type="ARBA" id="ARBA00022475"/>
    </source>
</evidence>
<dbReference type="GO" id="GO:0009055">
    <property type="term" value="F:electron transfer activity"/>
    <property type="evidence" value="ECO:0007669"/>
    <property type="project" value="InterPro"/>
</dbReference>
<dbReference type="GO" id="GO:0046872">
    <property type="term" value="F:metal ion binding"/>
    <property type="evidence" value="ECO:0007669"/>
    <property type="project" value="UniProtKB-KW"/>
</dbReference>
<dbReference type="InterPro" id="IPR007372">
    <property type="entry name" value="Lipid/polyisoprenoid-bd_YceI"/>
</dbReference>
<evidence type="ECO:0000256" key="1">
    <source>
        <dbReference type="ARBA" id="ARBA00001970"/>
    </source>
</evidence>
<keyword evidence="6 13" id="KW-0812">Transmembrane</keyword>
<dbReference type="AlphaFoldDB" id="A0A2M8J0Z3"/>
<evidence type="ECO:0000256" key="10">
    <source>
        <dbReference type="ARBA" id="ARBA00023004"/>
    </source>
</evidence>
<dbReference type="InterPro" id="IPR016174">
    <property type="entry name" value="Di-haem_cyt_TM"/>
</dbReference>
<evidence type="ECO:0000313" key="16">
    <source>
        <dbReference type="Proteomes" id="UP000231553"/>
    </source>
</evidence>
<feature type="domain" description="Lipid/polyisoprenoid-binding YceI-like" evidence="14">
    <location>
        <begin position="249"/>
        <end position="404"/>
    </location>
</feature>
<dbReference type="Gene3D" id="1.20.950.20">
    <property type="entry name" value="Transmembrane di-heme cytochromes, Chain C"/>
    <property type="match status" value="1"/>
</dbReference>